<evidence type="ECO:0000256" key="1">
    <source>
        <dbReference type="ARBA" id="ARBA00023015"/>
    </source>
</evidence>
<protein>
    <submittedName>
        <fullName evidence="5">GntR family transcriptional regulator</fullName>
    </submittedName>
</protein>
<dbReference type="SMART" id="SM00895">
    <property type="entry name" value="FCD"/>
    <property type="match status" value="1"/>
</dbReference>
<organism evidence="5 6">
    <name type="scientific">Streptomyces noursei</name>
    <name type="common">Streptomyces albulus</name>
    <dbReference type="NCBI Taxonomy" id="1971"/>
    <lineage>
        <taxon>Bacteria</taxon>
        <taxon>Bacillati</taxon>
        <taxon>Actinomycetota</taxon>
        <taxon>Actinomycetes</taxon>
        <taxon>Kitasatosporales</taxon>
        <taxon>Streptomycetaceae</taxon>
        <taxon>Streptomyces</taxon>
    </lineage>
</organism>
<dbReference type="InterPro" id="IPR008920">
    <property type="entry name" value="TF_FadR/GntR_C"/>
</dbReference>
<dbReference type="InterPro" id="IPR036388">
    <property type="entry name" value="WH-like_DNA-bd_sf"/>
</dbReference>
<dbReference type="Gene3D" id="1.10.10.10">
    <property type="entry name" value="Winged helix-like DNA-binding domain superfamily/Winged helix DNA-binding domain"/>
    <property type="match status" value="1"/>
</dbReference>
<dbReference type="PROSITE" id="PS50949">
    <property type="entry name" value="HTH_GNTR"/>
    <property type="match status" value="1"/>
</dbReference>
<dbReference type="SUPFAM" id="SSF48008">
    <property type="entry name" value="GntR ligand-binding domain-like"/>
    <property type="match status" value="1"/>
</dbReference>
<name>A0A059VXA7_STRNR</name>
<feature type="compositionally biased region" description="Basic and acidic residues" evidence="4">
    <location>
        <begin position="194"/>
        <end position="209"/>
    </location>
</feature>
<dbReference type="InterPro" id="IPR011711">
    <property type="entry name" value="GntR_C"/>
</dbReference>
<dbReference type="EMBL" id="BHXC01000006">
    <property type="protein sequence ID" value="GCB89245.1"/>
    <property type="molecule type" value="Genomic_DNA"/>
</dbReference>
<keyword evidence="2" id="KW-0238">DNA-binding</keyword>
<dbReference type="SMART" id="SM00345">
    <property type="entry name" value="HTH_GNTR"/>
    <property type="match status" value="1"/>
</dbReference>
<dbReference type="SUPFAM" id="SSF46785">
    <property type="entry name" value="Winged helix' DNA-binding domain"/>
    <property type="match status" value="1"/>
</dbReference>
<evidence type="ECO:0000313" key="6">
    <source>
        <dbReference type="Proteomes" id="UP000288351"/>
    </source>
</evidence>
<dbReference type="Pfam" id="PF00392">
    <property type="entry name" value="GntR"/>
    <property type="match status" value="1"/>
</dbReference>
<accession>A0A059VXA7</accession>
<dbReference type="STRING" id="68570.DC74_1115"/>
<dbReference type="Proteomes" id="UP000288351">
    <property type="component" value="Unassembled WGS sequence"/>
</dbReference>
<sequence length="247" mass="27159">MTGDGKSDAAPAGRGSQRLAETVAELIERDIVKEGWRTGSVLGSERELIERYGVSRAVFREAVRLIEHHQMARMRRGPGGGLVVTEPDPGIVRDAARVYLRHAAVSRRQLFEARMALELAGVTTAIEKLTESGIARLTEALETERELIERGVTLGHARHLHRVIAELAGNPAITLFVEVLAQLDQDMVQDEWESDGRPDEGNREAAVESHQAHQAMVAAIVAGDAPLAQHRMRRHLQAVAELLKNES</sequence>
<gene>
    <name evidence="5" type="ORF">SALB_01919</name>
</gene>
<dbReference type="GO" id="GO:0003677">
    <property type="term" value="F:DNA binding"/>
    <property type="evidence" value="ECO:0007669"/>
    <property type="project" value="UniProtKB-KW"/>
</dbReference>
<evidence type="ECO:0000313" key="5">
    <source>
        <dbReference type="EMBL" id="GCB89245.1"/>
    </source>
</evidence>
<dbReference type="InterPro" id="IPR036390">
    <property type="entry name" value="WH_DNA-bd_sf"/>
</dbReference>
<proteinExistence type="predicted"/>
<dbReference type="AlphaFoldDB" id="A0A059VXA7"/>
<dbReference type="PANTHER" id="PTHR43537:SF5">
    <property type="entry name" value="UXU OPERON TRANSCRIPTIONAL REGULATOR"/>
    <property type="match status" value="1"/>
</dbReference>
<dbReference type="RefSeq" id="WP_016573131.1">
    <property type="nucleotide sequence ID" value="NZ_CP007574.1"/>
</dbReference>
<reference evidence="5 6" key="1">
    <citation type="journal article" date="2019" name="Microbiol. Resour. Announc.">
        <title>Draft Genome Sequence of the Most Traditional epsilon-Poly-l-Lysine Producer, Streptomyces albulus NBRC14147.</title>
        <authorList>
            <person name="Yamanaka K."/>
            <person name="Hamano Y."/>
        </authorList>
    </citation>
    <scope>NUCLEOTIDE SEQUENCE [LARGE SCALE GENOMIC DNA]</scope>
    <source>
        <strain evidence="5 6">NBRC 14147</strain>
    </source>
</reference>
<comment type="caution">
    <text evidence="5">The sequence shown here is derived from an EMBL/GenBank/DDBJ whole genome shotgun (WGS) entry which is preliminary data.</text>
</comment>
<dbReference type="Gene3D" id="1.20.120.530">
    <property type="entry name" value="GntR ligand-binding domain-like"/>
    <property type="match status" value="1"/>
</dbReference>
<evidence type="ECO:0000256" key="3">
    <source>
        <dbReference type="ARBA" id="ARBA00023163"/>
    </source>
</evidence>
<feature type="region of interest" description="Disordered" evidence="4">
    <location>
        <begin position="190"/>
        <end position="209"/>
    </location>
</feature>
<dbReference type="GO" id="GO:0003700">
    <property type="term" value="F:DNA-binding transcription factor activity"/>
    <property type="evidence" value="ECO:0007669"/>
    <property type="project" value="InterPro"/>
</dbReference>
<keyword evidence="1" id="KW-0805">Transcription regulation</keyword>
<evidence type="ECO:0000256" key="4">
    <source>
        <dbReference type="SAM" id="MobiDB-lite"/>
    </source>
</evidence>
<dbReference type="eggNOG" id="COG2186">
    <property type="taxonomic scope" value="Bacteria"/>
</dbReference>
<keyword evidence="3" id="KW-0804">Transcription</keyword>
<evidence type="ECO:0000256" key="2">
    <source>
        <dbReference type="ARBA" id="ARBA00023125"/>
    </source>
</evidence>
<dbReference type="InterPro" id="IPR000524">
    <property type="entry name" value="Tscrpt_reg_HTH_GntR"/>
</dbReference>
<dbReference type="Pfam" id="PF07729">
    <property type="entry name" value="FCD"/>
    <property type="match status" value="1"/>
</dbReference>
<dbReference type="PANTHER" id="PTHR43537">
    <property type="entry name" value="TRANSCRIPTIONAL REGULATOR, GNTR FAMILY"/>
    <property type="match status" value="1"/>
</dbReference>